<protein>
    <submittedName>
        <fullName evidence="1">Uncharacterized protein</fullName>
    </submittedName>
</protein>
<organism evidence="1 2">
    <name type="scientific">Steinernema hermaphroditum</name>
    <dbReference type="NCBI Taxonomy" id="289476"/>
    <lineage>
        <taxon>Eukaryota</taxon>
        <taxon>Metazoa</taxon>
        <taxon>Ecdysozoa</taxon>
        <taxon>Nematoda</taxon>
        <taxon>Chromadorea</taxon>
        <taxon>Rhabditida</taxon>
        <taxon>Tylenchina</taxon>
        <taxon>Panagrolaimomorpha</taxon>
        <taxon>Strongyloidoidea</taxon>
        <taxon>Steinernematidae</taxon>
        <taxon>Steinernema</taxon>
    </lineage>
</organism>
<evidence type="ECO:0000313" key="2">
    <source>
        <dbReference type="Proteomes" id="UP001175271"/>
    </source>
</evidence>
<keyword evidence="2" id="KW-1185">Reference proteome</keyword>
<sequence length="441" mass="51566">MEIQEVLNDLLDEVAPHEMDTDGDSQAKLSPSHLNSFSKPFCDDIIGDVIRCATYEENVLKLRMVSRRFKYFSRFGEKWPCTMIFSSASTSAINVHNFQSSRESEKKFNMEKLRKALLCKDDPLIYRFVAVDVDLTFARNMNSFYDLLQIVNRYPKMFSGCLLMFQADRSQIDQCKQLINTFKPAKPRTIRFCARPTVSQLGIAEIIDRRFDLDVTIAEKHQSWTCILFVLSWHLIEKVDSLYIGFSEALRLDEIQIVIRDLVTELIRKKLRLVKVRLYNVDAEVMEPFQRSRALIQPWYPETYRVGYITDVFKRAVQSEFFQYYPWFYVDCSEFNYADAQIEVTTSMPRVLVVVYPDPERDAKSHLFDVKVDKSGSGVIHLNAANDQMKVVYSPITDELNDVDVVNIRKHLDHTHAEYSLWEKEPKSPVDVGIQIKFRRY</sequence>
<gene>
    <name evidence="1" type="ORF">QR680_006177</name>
</gene>
<dbReference type="Proteomes" id="UP001175271">
    <property type="component" value="Unassembled WGS sequence"/>
</dbReference>
<proteinExistence type="predicted"/>
<comment type="caution">
    <text evidence="1">The sequence shown here is derived from an EMBL/GenBank/DDBJ whole genome shotgun (WGS) entry which is preliminary data.</text>
</comment>
<accession>A0AA39HVY7</accession>
<dbReference type="EMBL" id="JAUCMV010000003">
    <property type="protein sequence ID" value="KAK0412376.1"/>
    <property type="molecule type" value="Genomic_DNA"/>
</dbReference>
<dbReference type="AlphaFoldDB" id="A0AA39HVY7"/>
<evidence type="ECO:0000313" key="1">
    <source>
        <dbReference type="EMBL" id="KAK0412376.1"/>
    </source>
</evidence>
<name>A0AA39HVY7_9BILA</name>
<reference evidence="1" key="1">
    <citation type="submission" date="2023-06" db="EMBL/GenBank/DDBJ databases">
        <title>Genomic analysis of the entomopathogenic nematode Steinernema hermaphroditum.</title>
        <authorList>
            <person name="Schwarz E.M."/>
            <person name="Heppert J.K."/>
            <person name="Baniya A."/>
            <person name="Schwartz H.T."/>
            <person name="Tan C.-H."/>
            <person name="Antoshechkin I."/>
            <person name="Sternberg P.W."/>
            <person name="Goodrich-Blair H."/>
            <person name="Dillman A.R."/>
        </authorList>
    </citation>
    <scope>NUCLEOTIDE SEQUENCE</scope>
    <source>
        <strain evidence="1">PS9179</strain>
        <tissue evidence="1">Whole animal</tissue>
    </source>
</reference>